<dbReference type="STRING" id="351348.Maqu_2615"/>
<dbReference type="Pfam" id="PF00534">
    <property type="entry name" value="Glycos_transf_1"/>
    <property type="match status" value="1"/>
</dbReference>
<dbReference type="SUPFAM" id="SSF53756">
    <property type="entry name" value="UDP-Glycosyltransferase/glycogen phosphorylase"/>
    <property type="match status" value="1"/>
</dbReference>
<dbReference type="KEGG" id="maq:Maqu_2615"/>
<evidence type="ECO:0000313" key="2">
    <source>
        <dbReference type="EMBL" id="ABM19690.1"/>
    </source>
</evidence>
<gene>
    <name evidence="2" type="ordered locus">Maqu_2615</name>
</gene>
<accession>A1U3X1</accession>
<dbReference type="eggNOG" id="COG0438">
    <property type="taxonomic scope" value="Bacteria"/>
</dbReference>
<evidence type="ECO:0000313" key="3">
    <source>
        <dbReference type="Proteomes" id="UP000000998"/>
    </source>
</evidence>
<sequence>MKVLFVHDHIFYVSEDAVFSPGRFAASVWSRFLDTDLVDEVRVVSRGQRLTGNTSGLVQSSVPMVTFDPLYQVKGGADYFRYSSEIKAKLRKHVQEVDVVVIRVPSFIGLAAYSVCRELDKPHIAEVVGCAWDSMWSYGNSAGRLLAPIMLSKTRNVVKQSVGCLYVTRDFLQKKYPFSGDITENASNVHISKASPEILATRLDELKLKSNSSVFKVGMLSNVGVKYKGFDVALKALRQLKDRRPEVNFNLLLAGGGSPDYVRGLIQNLGLDNEVQLVGQLASGEEVLSFLDGLDLFLQPSRQEGLPRSMIEAMSRGCPVLASSAGGIPELVDSEFLHAPGDAKKLCSDLERVLDDSDLRAEMAQKNFEKAEAYTDDALSKRRVDFYTNVFRSIK</sequence>
<dbReference type="CAZy" id="GT4">
    <property type="family name" value="Glycosyltransferase Family 4"/>
</dbReference>
<dbReference type="Proteomes" id="UP000000998">
    <property type="component" value="Chromosome"/>
</dbReference>
<dbReference type="AlphaFoldDB" id="A1U3X1"/>
<evidence type="ECO:0000259" key="1">
    <source>
        <dbReference type="Pfam" id="PF00534"/>
    </source>
</evidence>
<dbReference type="InterPro" id="IPR001296">
    <property type="entry name" value="Glyco_trans_1"/>
</dbReference>
<feature type="domain" description="Glycosyl transferase family 1" evidence="1">
    <location>
        <begin position="225"/>
        <end position="367"/>
    </location>
</feature>
<reference evidence="3" key="1">
    <citation type="journal article" date="2011" name="Appl. Environ. Microbiol.">
        <title>Genomic potential of Marinobacter aquaeolei, a biogeochemical 'opportunitroph'.</title>
        <authorList>
            <person name="Singer E."/>
            <person name="Webb E.A."/>
            <person name="Nelson W.C."/>
            <person name="Heidelberg J.F."/>
            <person name="Ivanova N."/>
            <person name="Pati A."/>
            <person name="Edwards K.J."/>
        </authorList>
    </citation>
    <scope>NUCLEOTIDE SEQUENCE [LARGE SCALE GENOMIC DNA]</scope>
    <source>
        <strain evidence="3">ATCC 700491 / DSM 11845 / VT8</strain>
    </source>
</reference>
<name>A1U3X1_MARN8</name>
<dbReference type="GO" id="GO:1901135">
    <property type="term" value="P:carbohydrate derivative metabolic process"/>
    <property type="evidence" value="ECO:0007669"/>
    <property type="project" value="UniProtKB-ARBA"/>
</dbReference>
<dbReference type="CDD" id="cd03801">
    <property type="entry name" value="GT4_PimA-like"/>
    <property type="match status" value="1"/>
</dbReference>
<dbReference type="OrthoDB" id="9775208at2"/>
<dbReference type="PANTHER" id="PTHR12526">
    <property type="entry name" value="GLYCOSYLTRANSFERASE"/>
    <property type="match status" value="1"/>
</dbReference>
<dbReference type="EMBL" id="CP000514">
    <property type="protein sequence ID" value="ABM19690.1"/>
    <property type="molecule type" value="Genomic_DNA"/>
</dbReference>
<protein>
    <submittedName>
        <fullName evidence="2">Glycosyl transferase, group 1</fullName>
    </submittedName>
</protein>
<dbReference type="RefSeq" id="WP_011786061.1">
    <property type="nucleotide sequence ID" value="NC_008740.1"/>
</dbReference>
<keyword evidence="2" id="KW-0808">Transferase</keyword>
<dbReference type="HOGENOM" id="CLU_058587_0_0_6"/>
<organism evidence="2 3">
    <name type="scientific">Marinobacter nauticus (strain ATCC 700491 / DSM 11845 / VT8)</name>
    <name type="common">Marinobacter aquaeolei</name>
    <dbReference type="NCBI Taxonomy" id="351348"/>
    <lineage>
        <taxon>Bacteria</taxon>
        <taxon>Pseudomonadati</taxon>
        <taxon>Pseudomonadota</taxon>
        <taxon>Gammaproteobacteria</taxon>
        <taxon>Pseudomonadales</taxon>
        <taxon>Marinobacteraceae</taxon>
        <taxon>Marinobacter</taxon>
    </lineage>
</organism>
<proteinExistence type="predicted"/>
<dbReference type="Gene3D" id="3.40.50.2000">
    <property type="entry name" value="Glycogen Phosphorylase B"/>
    <property type="match status" value="2"/>
</dbReference>
<dbReference type="GO" id="GO:0016757">
    <property type="term" value="F:glycosyltransferase activity"/>
    <property type="evidence" value="ECO:0007669"/>
    <property type="project" value="InterPro"/>
</dbReference>